<dbReference type="SMART" id="SM00432">
    <property type="entry name" value="MADS"/>
    <property type="match status" value="1"/>
</dbReference>
<protein>
    <recommendedName>
        <fullName evidence="7">MADS-box domain-containing protein</fullName>
    </recommendedName>
</protein>
<keyword evidence="2" id="KW-0805">Transcription regulation</keyword>
<dbReference type="AlphaFoldDB" id="A0AAV9BXM7"/>
<evidence type="ECO:0000313" key="8">
    <source>
        <dbReference type="EMBL" id="KAK1281261.1"/>
    </source>
</evidence>
<keyword evidence="3" id="KW-0238">DNA-binding</keyword>
<dbReference type="GO" id="GO:0046983">
    <property type="term" value="F:protein dimerization activity"/>
    <property type="evidence" value="ECO:0007669"/>
    <property type="project" value="InterPro"/>
</dbReference>
<dbReference type="InterPro" id="IPR036879">
    <property type="entry name" value="TF_MADSbox_sf"/>
</dbReference>
<evidence type="ECO:0000259" key="7">
    <source>
        <dbReference type="PROSITE" id="PS50066"/>
    </source>
</evidence>
<reference evidence="8" key="1">
    <citation type="journal article" date="2023" name="Nat. Commun.">
        <title>Diploid and tetraploid genomes of Acorus and the evolution of monocots.</title>
        <authorList>
            <person name="Ma L."/>
            <person name="Liu K.W."/>
            <person name="Li Z."/>
            <person name="Hsiao Y.Y."/>
            <person name="Qi Y."/>
            <person name="Fu T."/>
            <person name="Tang G.D."/>
            <person name="Zhang D."/>
            <person name="Sun W.H."/>
            <person name="Liu D.K."/>
            <person name="Li Y."/>
            <person name="Chen G.Z."/>
            <person name="Liu X.D."/>
            <person name="Liao X.Y."/>
            <person name="Jiang Y.T."/>
            <person name="Yu X."/>
            <person name="Hao Y."/>
            <person name="Huang J."/>
            <person name="Zhao X.W."/>
            <person name="Ke S."/>
            <person name="Chen Y.Y."/>
            <person name="Wu W.L."/>
            <person name="Hsu J.L."/>
            <person name="Lin Y.F."/>
            <person name="Huang M.D."/>
            <person name="Li C.Y."/>
            <person name="Huang L."/>
            <person name="Wang Z.W."/>
            <person name="Zhao X."/>
            <person name="Zhong W.Y."/>
            <person name="Peng D.H."/>
            <person name="Ahmad S."/>
            <person name="Lan S."/>
            <person name="Zhang J.S."/>
            <person name="Tsai W.C."/>
            <person name="Van de Peer Y."/>
            <person name="Liu Z.J."/>
        </authorList>
    </citation>
    <scope>NUCLEOTIDE SEQUENCE</scope>
    <source>
        <strain evidence="8">SCP</strain>
    </source>
</reference>
<organism evidence="8 9">
    <name type="scientific">Acorus gramineus</name>
    <name type="common">Dwarf sweet flag</name>
    <dbReference type="NCBI Taxonomy" id="55184"/>
    <lineage>
        <taxon>Eukaryota</taxon>
        <taxon>Viridiplantae</taxon>
        <taxon>Streptophyta</taxon>
        <taxon>Embryophyta</taxon>
        <taxon>Tracheophyta</taxon>
        <taxon>Spermatophyta</taxon>
        <taxon>Magnoliopsida</taxon>
        <taxon>Liliopsida</taxon>
        <taxon>Acoraceae</taxon>
        <taxon>Acorus</taxon>
    </lineage>
</organism>
<feature type="compositionally biased region" description="Gly residues" evidence="6">
    <location>
        <begin position="222"/>
        <end position="232"/>
    </location>
</feature>
<dbReference type="Gene3D" id="3.40.1810.10">
    <property type="entry name" value="Transcription factor, MADS-box"/>
    <property type="match status" value="1"/>
</dbReference>
<dbReference type="PROSITE" id="PS50066">
    <property type="entry name" value="MADS_BOX_2"/>
    <property type="match status" value="1"/>
</dbReference>
<evidence type="ECO:0000256" key="3">
    <source>
        <dbReference type="ARBA" id="ARBA00023125"/>
    </source>
</evidence>
<name>A0AAV9BXM7_ACOGR</name>
<accession>A0AAV9BXM7</accession>
<reference evidence="8" key="2">
    <citation type="submission" date="2023-06" db="EMBL/GenBank/DDBJ databases">
        <authorList>
            <person name="Ma L."/>
            <person name="Liu K.-W."/>
            <person name="Li Z."/>
            <person name="Hsiao Y.-Y."/>
            <person name="Qi Y."/>
            <person name="Fu T."/>
            <person name="Tang G."/>
            <person name="Zhang D."/>
            <person name="Sun W.-H."/>
            <person name="Liu D.-K."/>
            <person name="Li Y."/>
            <person name="Chen G.-Z."/>
            <person name="Liu X.-D."/>
            <person name="Liao X.-Y."/>
            <person name="Jiang Y.-T."/>
            <person name="Yu X."/>
            <person name="Hao Y."/>
            <person name="Huang J."/>
            <person name="Zhao X.-W."/>
            <person name="Ke S."/>
            <person name="Chen Y.-Y."/>
            <person name="Wu W.-L."/>
            <person name="Hsu J.-L."/>
            <person name="Lin Y.-F."/>
            <person name="Huang M.-D."/>
            <person name="Li C.-Y."/>
            <person name="Huang L."/>
            <person name="Wang Z.-W."/>
            <person name="Zhao X."/>
            <person name="Zhong W.-Y."/>
            <person name="Peng D.-H."/>
            <person name="Ahmad S."/>
            <person name="Lan S."/>
            <person name="Zhang J.-S."/>
            <person name="Tsai W.-C."/>
            <person name="Van De Peer Y."/>
            <person name="Liu Z.-J."/>
        </authorList>
    </citation>
    <scope>NUCLEOTIDE SEQUENCE</scope>
    <source>
        <strain evidence="8">SCP</strain>
        <tissue evidence="8">Leaves</tissue>
    </source>
</reference>
<feature type="region of interest" description="Disordered" evidence="6">
    <location>
        <begin position="157"/>
        <end position="197"/>
    </location>
</feature>
<evidence type="ECO:0000256" key="1">
    <source>
        <dbReference type="ARBA" id="ARBA00004123"/>
    </source>
</evidence>
<dbReference type="SUPFAM" id="SSF55455">
    <property type="entry name" value="SRF-like"/>
    <property type="match status" value="1"/>
</dbReference>
<dbReference type="GO" id="GO:0003677">
    <property type="term" value="F:DNA binding"/>
    <property type="evidence" value="ECO:0007669"/>
    <property type="project" value="UniProtKB-KW"/>
</dbReference>
<gene>
    <name evidence="8" type="ORF">QJS04_geneDACA004715</name>
</gene>
<dbReference type="InterPro" id="IPR002100">
    <property type="entry name" value="TF_MADSbox"/>
</dbReference>
<dbReference type="Proteomes" id="UP001179952">
    <property type="component" value="Unassembled WGS sequence"/>
</dbReference>
<evidence type="ECO:0000256" key="2">
    <source>
        <dbReference type="ARBA" id="ARBA00023015"/>
    </source>
</evidence>
<keyword evidence="9" id="KW-1185">Reference proteome</keyword>
<evidence type="ECO:0000256" key="6">
    <source>
        <dbReference type="SAM" id="MobiDB-lite"/>
    </source>
</evidence>
<evidence type="ECO:0000313" key="9">
    <source>
        <dbReference type="Proteomes" id="UP001179952"/>
    </source>
</evidence>
<proteinExistence type="predicted"/>
<keyword evidence="4" id="KW-0804">Transcription</keyword>
<sequence length="248" mass="27645">MARKKLNLTWIANDGARHITLKKRIKGLIKKIREFLILCNVLGSMVIYTPDVDEPVEVWPDKAEAQSIFHDYMHLPESERNRRTLNMDSLFHNRLSRHRDQCSRIERENRVKQLDIFALGVLQGESLQGLSPKDFEDLLTMVETKAQILWAAADAMKHNQSQEMSQQPPLPPPSPAVDEAVLPHEESSATAEAKAKGKSVAVDDNDYTAANWNEFFPDFGWNRGGSGSGGNNNMGDTGASGSGSKHPP</sequence>
<evidence type="ECO:0000256" key="5">
    <source>
        <dbReference type="ARBA" id="ARBA00023242"/>
    </source>
</evidence>
<dbReference type="EMBL" id="JAUJYN010000001">
    <property type="protein sequence ID" value="KAK1281261.1"/>
    <property type="molecule type" value="Genomic_DNA"/>
</dbReference>
<evidence type="ECO:0000256" key="4">
    <source>
        <dbReference type="ARBA" id="ARBA00023163"/>
    </source>
</evidence>
<comment type="subcellular location">
    <subcellularLocation>
        <location evidence="1">Nucleus</location>
    </subcellularLocation>
</comment>
<keyword evidence="5" id="KW-0539">Nucleus</keyword>
<dbReference type="GO" id="GO:0005634">
    <property type="term" value="C:nucleus"/>
    <property type="evidence" value="ECO:0007669"/>
    <property type="project" value="UniProtKB-SubCell"/>
</dbReference>
<dbReference type="Pfam" id="PF00319">
    <property type="entry name" value="SRF-TF"/>
    <property type="match status" value="1"/>
</dbReference>
<feature type="domain" description="MADS-box" evidence="7">
    <location>
        <begin position="1"/>
        <end position="49"/>
    </location>
</feature>
<feature type="region of interest" description="Disordered" evidence="6">
    <location>
        <begin position="218"/>
        <end position="248"/>
    </location>
</feature>
<comment type="caution">
    <text evidence="8">The sequence shown here is derived from an EMBL/GenBank/DDBJ whole genome shotgun (WGS) entry which is preliminary data.</text>
</comment>